<name>A0A1D6LHI7_MAIZE</name>
<reference evidence="5" key="1">
    <citation type="submission" date="2015-12" db="EMBL/GenBank/DDBJ databases">
        <title>Update maize B73 reference genome by single molecule sequencing technologies.</title>
        <authorList>
            <consortium name="Maize Genome Sequencing Project"/>
            <person name="Ware D."/>
        </authorList>
    </citation>
    <scope>NUCLEOTIDE SEQUENCE</scope>
    <source>
        <tissue evidence="5">Seedling</tissue>
    </source>
</reference>
<keyword evidence="4" id="KW-0131">Cell cycle</keyword>
<dbReference type="PANTHER" id="PTHR13260">
    <property type="entry name" value="ANAPHASE PROMOTING COMPLEX SUBUNIT 4 APC4"/>
    <property type="match status" value="1"/>
</dbReference>
<sequence>MAEEQIEEASMAAAAVTPFQLQFDKPIPFQNGKMLRTTKSHDVAIVSLNWAEDSPLSKSDKDEFLSYEDRTTRFFSPPVMPRIGGLRSGDTGLADENEEAIPEFSNASCQRFNIVCSGGKDGCVCFSIFGIFPVGKIASKYSNSLVHNLNSTKNSLSCMLSPASAFPVIGFGDLSTLTAHLEICSTQKYFVKLICSFKQSK</sequence>
<evidence type="ECO:0000313" key="5">
    <source>
        <dbReference type="EMBL" id="AQK79335.1"/>
    </source>
</evidence>
<keyword evidence="3" id="KW-0833">Ubl conjugation pathway</keyword>
<dbReference type="PANTHER" id="PTHR13260:SF0">
    <property type="entry name" value="ANAPHASE-PROMOTING COMPLEX SUBUNIT 4"/>
    <property type="match status" value="1"/>
</dbReference>
<dbReference type="InParanoid" id="A0A1D6LHI7"/>
<keyword evidence="1" id="KW-0132">Cell division</keyword>
<organism evidence="5">
    <name type="scientific">Zea mays</name>
    <name type="common">Maize</name>
    <dbReference type="NCBI Taxonomy" id="4577"/>
    <lineage>
        <taxon>Eukaryota</taxon>
        <taxon>Viridiplantae</taxon>
        <taxon>Streptophyta</taxon>
        <taxon>Embryophyta</taxon>
        <taxon>Tracheophyta</taxon>
        <taxon>Spermatophyta</taxon>
        <taxon>Magnoliopsida</taxon>
        <taxon>Liliopsida</taxon>
        <taxon>Poales</taxon>
        <taxon>Poaceae</taxon>
        <taxon>PACMAD clade</taxon>
        <taxon>Panicoideae</taxon>
        <taxon>Andropogonodae</taxon>
        <taxon>Andropogoneae</taxon>
        <taxon>Tripsacinae</taxon>
        <taxon>Zea</taxon>
    </lineage>
</organism>
<dbReference type="STRING" id="4577.A0A1D6LHI7"/>
<dbReference type="ExpressionAtlas" id="A0A1D6LHI7">
    <property type="expression patterns" value="baseline"/>
</dbReference>
<evidence type="ECO:0000256" key="2">
    <source>
        <dbReference type="ARBA" id="ARBA00022776"/>
    </source>
</evidence>
<dbReference type="GO" id="GO:0005680">
    <property type="term" value="C:anaphase-promoting complex"/>
    <property type="evidence" value="ECO:0007669"/>
    <property type="project" value="InterPro"/>
</dbReference>
<dbReference type="InterPro" id="IPR024789">
    <property type="entry name" value="APC4"/>
</dbReference>
<dbReference type="GO" id="GO:0031145">
    <property type="term" value="P:anaphase-promoting complex-dependent catabolic process"/>
    <property type="evidence" value="ECO:0007669"/>
    <property type="project" value="InterPro"/>
</dbReference>
<proteinExistence type="predicted"/>
<protein>
    <submittedName>
        <fullName evidence="5">Anaphase-promoting complex subunit 4</fullName>
    </submittedName>
</protein>
<gene>
    <name evidence="5" type="ORF">ZEAMMB73_Zm00001d035596</name>
</gene>
<evidence type="ECO:0000256" key="1">
    <source>
        <dbReference type="ARBA" id="ARBA00022618"/>
    </source>
</evidence>
<keyword evidence="2" id="KW-0498">Mitosis</keyword>
<dbReference type="EMBL" id="CM000782">
    <property type="protein sequence ID" value="AQK79335.1"/>
    <property type="molecule type" value="Genomic_DNA"/>
</dbReference>
<dbReference type="GO" id="GO:0051301">
    <property type="term" value="P:cell division"/>
    <property type="evidence" value="ECO:0007669"/>
    <property type="project" value="UniProtKB-KW"/>
</dbReference>
<dbReference type="AlphaFoldDB" id="A0A1D6LHI7"/>
<accession>A0A1D6LHI7</accession>
<evidence type="ECO:0000256" key="4">
    <source>
        <dbReference type="ARBA" id="ARBA00023306"/>
    </source>
</evidence>
<evidence type="ECO:0000256" key="3">
    <source>
        <dbReference type="ARBA" id="ARBA00022786"/>
    </source>
</evidence>